<dbReference type="Gene3D" id="3.40.50.150">
    <property type="entry name" value="Vaccinia Virus protein VP39"/>
    <property type="match status" value="1"/>
</dbReference>
<feature type="binding site" evidence="9">
    <location>
        <position position="452"/>
    </location>
    <ligand>
        <name>pyridoxal 5'-phosphate</name>
        <dbReference type="ChEBI" id="CHEBI:597326"/>
    </ligand>
</feature>
<dbReference type="InterPro" id="IPR005856">
    <property type="entry name" value="Cys_synth"/>
</dbReference>
<keyword evidence="5 9" id="KW-0663">Pyridoxal phosphate</keyword>
<keyword evidence="4 11" id="KW-0808">Transferase</keyword>
<evidence type="ECO:0000256" key="4">
    <source>
        <dbReference type="ARBA" id="ARBA00022679"/>
    </source>
</evidence>
<accession>A0A2A6B704</accession>
<comment type="catalytic activity">
    <reaction evidence="7 11">
        <text>O-acetyl-L-serine + hydrogen sulfide = L-cysteine + acetate</text>
        <dbReference type="Rhea" id="RHEA:14829"/>
        <dbReference type="ChEBI" id="CHEBI:29919"/>
        <dbReference type="ChEBI" id="CHEBI:30089"/>
        <dbReference type="ChEBI" id="CHEBI:35235"/>
        <dbReference type="ChEBI" id="CHEBI:58340"/>
        <dbReference type="EC" id="2.5.1.47"/>
    </reaction>
</comment>
<keyword evidence="6 11" id="KW-0198">Cysteine biosynthesis</keyword>
<dbReference type="InterPro" id="IPR001926">
    <property type="entry name" value="TrpB-like_PALP"/>
</dbReference>
<dbReference type="NCBIfam" id="TIGR01139">
    <property type="entry name" value="cysK"/>
    <property type="match status" value="2"/>
</dbReference>
<comment type="catalytic activity">
    <reaction evidence="8">
        <text>hydrogen cyanide + L-cysteine = 3-cyano-L-alanine + hydrogen sulfide + H(+)</text>
        <dbReference type="Rhea" id="RHEA:17821"/>
        <dbReference type="ChEBI" id="CHEBI:15378"/>
        <dbReference type="ChEBI" id="CHEBI:18407"/>
        <dbReference type="ChEBI" id="CHEBI:29919"/>
        <dbReference type="ChEBI" id="CHEBI:35235"/>
        <dbReference type="ChEBI" id="CHEBI:77860"/>
        <dbReference type="EC" id="4.4.1.9"/>
    </reaction>
</comment>
<evidence type="ECO:0000313" key="12">
    <source>
        <dbReference type="EnsemblMetazoa" id="PPA09178.1"/>
    </source>
</evidence>
<dbReference type="Pfam" id="PF07942">
    <property type="entry name" value="CARME"/>
    <property type="match status" value="1"/>
</dbReference>
<keyword evidence="13" id="KW-1185">Reference proteome</keyword>
<dbReference type="FunFam" id="3.40.50.1100:FF:000130">
    <property type="entry name" value="Cysteine synthase"/>
    <property type="match status" value="1"/>
</dbReference>
<dbReference type="SUPFAM" id="SSF53335">
    <property type="entry name" value="S-adenosyl-L-methionine-dependent methyltransferases"/>
    <property type="match status" value="1"/>
</dbReference>
<dbReference type="AlphaFoldDB" id="A0A2A6B704"/>
<dbReference type="CDD" id="cd01561">
    <property type="entry name" value="CBS_like"/>
    <property type="match status" value="2"/>
</dbReference>
<feature type="binding site" evidence="9">
    <location>
        <begin position="554"/>
        <end position="558"/>
    </location>
    <ligand>
        <name>pyridoxal 5'-phosphate</name>
        <dbReference type="ChEBI" id="CHEBI:597326"/>
    </ligand>
</feature>
<dbReference type="GO" id="GO:0008757">
    <property type="term" value="F:S-adenosylmethionine-dependent methyltransferase activity"/>
    <property type="evidence" value="ECO:0007669"/>
    <property type="project" value="InterPro"/>
</dbReference>
<dbReference type="FunFam" id="3.40.50.1100:FF:000006">
    <property type="entry name" value="Cysteine synthase"/>
    <property type="match status" value="2"/>
</dbReference>
<sequence>MSGTSPTTLSHDTHHIGDAQEMIIENDGTTSSGVAQCCSNHSRDEELEHVVDSFFYYNQFQRRKLCDKVTQFQTLSDAHKKLLEPFHSEHTRQLMKCIENNQSVLEMLICEGASALGPLGERAFYAHDGRSASPDLMSKINSTLKQIVREWSTEGKSERDVTFGPILKELETRFPDDSREKQRILVPGSGLSRLAWEISCMGFTTVACEFSSYMLIVSFVLLNIISEENEFTIYPYVAASCNSWSYSDRVRSISFPDLCPPTASRSSELMSMRPGNFMSMFDGEDGKYSAVVTAWFIDTAHNVIDYIEQINRLLEVGGVWINSGPLTYHFSDTPEELSIELPFEEILRIVTLRGFRIEKESRSEPSLYAADKRIKKMAQMLESPAGAIGKTPLVKLTKIGHNLPAQIAVKLEYLNPTLSVKDRAASAMIDDAEKRGLITPGKSVLVEATSGNMGIALAFYAQIKGYKIVLTMPNTASMERRALMKAYGATLIITNLTGNALIEMTKKIADSDKRFYWLNQFGNEANQEKHYKTTGPEIWEQTDGKVDIVVFGVGSGGTVTGVGRYLKEKNAQVKVYAVEPEESSVISGNDPAPHSIQGIGAGFVPTILRRDLLEDHIIRIHSNDAIAMAKRLATEEAICGGISSGANVAAALQLASLPENKGKLIVTTINSFGERYLSSPLYRDLTAEVQGMPSVTYDDALTIANSALIPWFFLAIERLYNCQSSPFIFSYENMNPTEIEILENHAVPFTDKLYSDYGPFRKWKFFMFDRVAPKQDATKFHNWKLSNLLPMDIIHSDPSSAIGNTPLVYLRTIGRDLSAKIAVKLEYMNPTTSVKDRAAFYMIDAAEKKGLITPGKSVLVEATSGNLGIALAFNARIKGYKIVLIMPSTSSLERRALLLAYGAELILLDPKCTGVEMVERARQVAESHPDFYWINQFGNPANVEAHYRTTGPEIWRQTGGKIDIICFGAGSGGTVTGTGKFLREKKPETEIFVVEPTESSVISGFPPDNHKIAGIGAGFIPDILNREQLTGIIRIDSEGAIAMAKRLATEEAILGGISSGANVLACLQLAAKPENAGKLIVTSINSSGERYLSSVLYADIKATADSMPFQSLEESIATAKRLLDKE</sequence>
<dbReference type="InterPro" id="IPR036052">
    <property type="entry name" value="TrpB-like_PALP_sf"/>
</dbReference>
<dbReference type="GO" id="GO:0004124">
    <property type="term" value="F:cysteine synthase activity"/>
    <property type="evidence" value="ECO:0000318"/>
    <property type="project" value="GO_Central"/>
</dbReference>
<dbReference type="GO" id="GO:0050017">
    <property type="term" value="F:L-3-cyanoalanine synthase activity"/>
    <property type="evidence" value="ECO:0007669"/>
    <property type="project" value="UniProtKB-EC"/>
</dbReference>
<dbReference type="InterPro" id="IPR001216">
    <property type="entry name" value="P-phosphate_BS"/>
</dbReference>
<dbReference type="Proteomes" id="UP000005239">
    <property type="component" value="Unassembled WGS sequence"/>
</dbReference>
<evidence type="ECO:0000256" key="5">
    <source>
        <dbReference type="ARBA" id="ARBA00022898"/>
    </source>
</evidence>
<dbReference type="PROSITE" id="PS00901">
    <property type="entry name" value="CYS_SYNTHASE"/>
    <property type="match status" value="2"/>
</dbReference>
<dbReference type="FunFam" id="3.40.50.1100:FF:000002">
    <property type="entry name" value="Cysteine synthase"/>
    <property type="match status" value="1"/>
</dbReference>
<dbReference type="EnsemblMetazoa" id="PPA09178.1">
    <property type="protein sequence ID" value="PPA09178.1"/>
    <property type="gene ID" value="WBGene00098732"/>
</dbReference>
<dbReference type="PANTHER" id="PTHR10314">
    <property type="entry name" value="CYSTATHIONINE BETA-SYNTHASE"/>
    <property type="match status" value="1"/>
</dbReference>
<gene>
    <name evidence="12" type="primary">WBGene00098732</name>
</gene>
<dbReference type="Pfam" id="PF00291">
    <property type="entry name" value="PALP"/>
    <property type="match status" value="2"/>
</dbReference>
<feature type="modified residue" description="N6-(pyridoxal phosphate)lysine" evidence="10">
    <location>
        <position position="421"/>
    </location>
</feature>
<evidence type="ECO:0000256" key="3">
    <source>
        <dbReference type="ARBA" id="ARBA00022605"/>
    </source>
</evidence>
<evidence type="ECO:0000256" key="6">
    <source>
        <dbReference type="ARBA" id="ARBA00023192"/>
    </source>
</evidence>
<evidence type="ECO:0000256" key="11">
    <source>
        <dbReference type="RuleBase" id="RU003985"/>
    </source>
</evidence>
<dbReference type="Gene3D" id="3.40.50.1100">
    <property type="match status" value="4"/>
</dbReference>
<dbReference type="EC" id="2.5.1.47" evidence="11"/>
<evidence type="ECO:0000256" key="8">
    <source>
        <dbReference type="ARBA" id="ARBA00050896"/>
    </source>
</evidence>
<keyword evidence="3 11" id="KW-0028">Amino-acid biosynthesis</keyword>
<evidence type="ECO:0000313" key="13">
    <source>
        <dbReference type="Proteomes" id="UP000005239"/>
    </source>
</evidence>
<dbReference type="SMART" id="SM01296">
    <property type="entry name" value="N2227"/>
    <property type="match status" value="1"/>
</dbReference>
<dbReference type="InterPro" id="IPR050214">
    <property type="entry name" value="Cys_Synth/Cystath_Beta-Synth"/>
</dbReference>
<name>A0A2A6B704_PRIPA</name>
<comment type="similarity">
    <text evidence="2 11">Belongs to the cysteine synthase/cystathionine beta-synthase family.</text>
</comment>
<organism evidence="12 13">
    <name type="scientific">Pristionchus pacificus</name>
    <name type="common">Parasitic nematode worm</name>
    <dbReference type="NCBI Taxonomy" id="54126"/>
    <lineage>
        <taxon>Eukaryota</taxon>
        <taxon>Metazoa</taxon>
        <taxon>Ecdysozoa</taxon>
        <taxon>Nematoda</taxon>
        <taxon>Chromadorea</taxon>
        <taxon>Rhabditida</taxon>
        <taxon>Rhabditina</taxon>
        <taxon>Diplogasteromorpha</taxon>
        <taxon>Diplogasteroidea</taxon>
        <taxon>Neodiplogasteridae</taxon>
        <taxon>Pristionchus</taxon>
    </lineage>
</organism>
<evidence type="ECO:0000256" key="1">
    <source>
        <dbReference type="ARBA" id="ARBA00001933"/>
    </source>
</evidence>
<reference evidence="13" key="1">
    <citation type="journal article" date="2008" name="Nat. Genet.">
        <title>The Pristionchus pacificus genome provides a unique perspective on nematode lifestyle and parasitism.</title>
        <authorList>
            <person name="Dieterich C."/>
            <person name="Clifton S.W."/>
            <person name="Schuster L.N."/>
            <person name="Chinwalla A."/>
            <person name="Delehaunty K."/>
            <person name="Dinkelacker I."/>
            <person name="Fulton L."/>
            <person name="Fulton R."/>
            <person name="Godfrey J."/>
            <person name="Minx P."/>
            <person name="Mitreva M."/>
            <person name="Roeseler W."/>
            <person name="Tian H."/>
            <person name="Witte H."/>
            <person name="Yang S.P."/>
            <person name="Wilson R.K."/>
            <person name="Sommer R.J."/>
        </authorList>
    </citation>
    <scope>NUCLEOTIDE SEQUENCE [LARGE SCALE GENOMIC DNA]</scope>
    <source>
        <strain evidence="13">PS312</strain>
    </source>
</reference>
<feature type="binding site" evidence="9">
    <location>
        <position position="643"/>
    </location>
    <ligand>
        <name>pyridoxal 5'-phosphate</name>
        <dbReference type="ChEBI" id="CHEBI:597326"/>
    </ligand>
</feature>
<dbReference type="GO" id="GO:0005737">
    <property type="term" value="C:cytoplasm"/>
    <property type="evidence" value="ECO:0000318"/>
    <property type="project" value="GO_Central"/>
</dbReference>
<accession>A0A8R1YA11</accession>
<dbReference type="NCBIfam" id="TIGR01136">
    <property type="entry name" value="cysKM"/>
    <property type="match status" value="2"/>
</dbReference>
<comment type="cofactor">
    <cofactor evidence="1 9 11">
        <name>pyridoxal 5'-phosphate</name>
        <dbReference type="ChEBI" id="CHEBI:597326"/>
    </cofactor>
</comment>
<protein>
    <recommendedName>
        <fullName evidence="11">Cysteine synthase</fullName>
        <ecNumber evidence="11">2.5.1.47</ecNumber>
    </recommendedName>
</protein>
<reference evidence="12" key="2">
    <citation type="submission" date="2022-06" db="UniProtKB">
        <authorList>
            <consortium name="EnsemblMetazoa"/>
        </authorList>
    </citation>
    <scope>IDENTIFICATION</scope>
    <source>
        <strain evidence="12">PS312</strain>
    </source>
</reference>
<dbReference type="InterPro" id="IPR012901">
    <property type="entry name" value="CARME"/>
</dbReference>
<dbReference type="InterPro" id="IPR005859">
    <property type="entry name" value="CysK"/>
</dbReference>
<dbReference type="GO" id="GO:0006535">
    <property type="term" value="P:cysteine biosynthetic process from serine"/>
    <property type="evidence" value="ECO:0000318"/>
    <property type="project" value="GO_Central"/>
</dbReference>
<dbReference type="SUPFAM" id="SSF53686">
    <property type="entry name" value="Tryptophan synthase beta subunit-like PLP-dependent enzymes"/>
    <property type="match status" value="2"/>
</dbReference>
<proteinExistence type="inferred from homology"/>
<evidence type="ECO:0000256" key="9">
    <source>
        <dbReference type="PIRSR" id="PIRSR605856-50"/>
    </source>
</evidence>
<dbReference type="InterPro" id="IPR029063">
    <property type="entry name" value="SAM-dependent_MTases_sf"/>
</dbReference>
<evidence type="ECO:0000256" key="7">
    <source>
        <dbReference type="ARBA" id="ARBA00047931"/>
    </source>
</evidence>
<evidence type="ECO:0000256" key="2">
    <source>
        <dbReference type="ARBA" id="ARBA00007103"/>
    </source>
</evidence>
<evidence type="ECO:0000256" key="10">
    <source>
        <dbReference type="PIRSR" id="PIRSR605856-51"/>
    </source>
</evidence>